<sequence length="53" mass="6294">MTDIGTPIVKQHNGINEITLYYDLPLFFYFIIGLTFIGWLILFIMFIRSRIHS</sequence>
<reference evidence="2" key="2">
    <citation type="submission" date="2021-09" db="EMBL/GenBank/DDBJ databases">
        <authorList>
            <person name="Gilroy R."/>
        </authorList>
    </citation>
    <scope>NUCLEOTIDE SEQUENCE</scope>
    <source>
        <strain evidence="2">CHK171-7178</strain>
    </source>
</reference>
<evidence type="ECO:0000313" key="3">
    <source>
        <dbReference type="Proteomes" id="UP000698173"/>
    </source>
</evidence>
<evidence type="ECO:0000256" key="1">
    <source>
        <dbReference type="SAM" id="Phobius"/>
    </source>
</evidence>
<name>A0A921FWJ9_SPOPS</name>
<dbReference type="EMBL" id="DYWT01000079">
    <property type="protein sequence ID" value="HJF31083.1"/>
    <property type="molecule type" value="Genomic_DNA"/>
</dbReference>
<feature type="transmembrane region" description="Helical" evidence="1">
    <location>
        <begin position="26"/>
        <end position="47"/>
    </location>
</feature>
<evidence type="ECO:0000313" key="2">
    <source>
        <dbReference type="EMBL" id="HJF31083.1"/>
    </source>
</evidence>
<keyword evidence="1" id="KW-1133">Transmembrane helix</keyword>
<proteinExistence type="predicted"/>
<organism evidence="2 3">
    <name type="scientific">Sporosarcina psychrophila</name>
    <name type="common">Bacillus psychrophilus</name>
    <dbReference type="NCBI Taxonomy" id="1476"/>
    <lineage>
        <taxon>Bacteria</taxon>
        <taxon>Bacillati</taxon>
        <taxon>Bacillota</taxon>
        <taxon>Bacilli</taxon>
        <taxon>Bacillales</taxon>
        <taxon>Caryophanaceae</taxon>
        <taxon>Sporosarcina</taxon>
    </lineage>
</organism>
<accession>A0A921FWJ9</accession>
<protein>
    <submittedName>
        <fullName evidence="2">Uncharacterized protein</fullName>
    </submittedName>
</protein>
<dbReference type="Proteomes" id="UP000698173">
    <property type="component" value="Unassembled WGS sequence"/>
</dbReference>
<reference evidence="2" key="1">
    <citation type="journal article" date="2021" name="PeerJ">
        <title>Extensive microbial diversity within the chicken gut microbiome revealed by metagenomics and culture.</title>
        <authorList>
            <person name="Gilroy R."/>
            <person name="Ravi A."/>
            <person name="Getino M."/>
            <person name="Pursley I."/>
            <person name="Horton D.L."/>
            <person name="Alikhan N.F."/>
            <person name="Baker D."/>
            <person name="Gharbi K."/>
            <person name="Hall N."/>
            <person name="Watson M."/>
            <person name="Adriaenssens E.M."/>
            <person name="Foster-Nyarko E."/>
            <person name="Jarju S."/>
            <person name="Secka A."/>
            <person name="Antonio M."/>
            <person name="Oren A."/>
            <person name="Chaudhuri R.R."/>
            <person name="La Ragione R."/>
            <person name="Hildebrand F."/>
            <person name="Pallen M.J."/>
        </authorList>
    </citation>
    <scope>NUCLEOTIDE SEQUENCE</scope>
    <source>
        <strain evidence="2">CHK171-7178</strain>
    </source>
</reference>
<keyword evidence="1" id="KW-0472">Membrane</keyword>
<keyword evidence="1" id="KW-0812">Transmembrane</keyword>
<gene>
    <name evidence="2" type="ORF">K8V56_04795</name>
</gene>
<dbReference type="AlphaFoldDB" id="A0A921FWJ9"/>
<comment type="caution">
    <text evidence="2">The sequence shown here is derived from an EMBL/GenBank/DDBJ whole genome shotgun (WGS) entry which is preliminary data.</text>
</comment>